<dbReference type="RefSeq" id="XP_022390522.1">
    <property type="nucleotide sequence ID" value="XM_022532153.1"/>
</dbReference>
<evidence type="ECO:0000256" key="1">
    <source>
        <dbReference type="SAM" id="MobiDB-lite"/>
    </source>
</evidence>
<dbReference type="EMBL" id="LYCR01000028">
    <property type="protein sequence ID" value="OGM46805.1"/>
    <property type="molecule type" value="Genomic_DNA"/>
</dbReference>
<name>A0A1F8A609_9EURO</name>
<dbReference type="OrthoDB" id="5393654at2759"/>
<gene>
    <name evidence="2" type="ORF">ABOM_005024</name>
</gene>
<feature type="region of interest" description="Disordered" evidence="1">
    <location>
        <begin position="1"/>
        <end position="36"/>
    </location>
</feature>
<evidence type="ECO:0000313" key="2">
    <source>
        <dbReference type="EMBL" id="OGM46805.1"/>
    </source>
</evidence>
<feature type="compositionally biased region" description="Basic residues" evidence="1">
    <location>
        <begin position="1"/>
        <end position="12"/>
    </location>
</feature>
<accession>A0A1F8A609</accession>
<dbReference type="Proteomes" id="UP000179179">
    <property type="component" value="Unassembled WGS sequence"/>
</dbReference>
<comment type="caution">
    <text evidence="2">The sequence shown here is derived from an EMBL/GenBank/DDBJ whole genome shotgun (WGS) entry which is preliminary data.</text>
</comment>
<dbReference type="PANTHER" id="PTHR35179:SF2">
    <property type="entry name" value="START DOMAIN-CONTAINING PROTEIN"/>
    <property type="match status" value="1"/>
</dbReference>
<keyword evidence="3" id="KW-1185">Reference proteome</keyword>
<proteinExistence type="predicted"/>
<organism evidence="2 3">
    <name type="scientific">Aspergillus bombycis</name>
    <dbReference type="NCBI Taxonomy" id="109264"/>
    <lineage>
        <taxon>Eukaryota</taxon>
        <taxon>Fungi</taxon>
        <taxon>Dikarya</taxon>
        <taxon>Ascomycota</taxon>
        <taxon>Pezizomycotina</taxon>
        <taxon>Eurotiomycetes</taxon>
        <taxon>Eurotiomycetidae</taxon>
        <taxon>Eurotiales</taxon>
        <taxon>Aspergillaceae</taxon>
        <taxon>Aspergillus</taxon>
    </lineage>
</organism>
<evidence type="ECO:0008006" key="4">
    <source>
        <dbReference type="Google" id="ProtNLM"/>
    </source>
</evidence>
<dbReference type="PANTHER" id="PTHR35179">
    <property type="entry name" value="PROTEIN CBG02620"/>
    <property type="match status" value="1"/>
</dbReference>
<dbReference type="STRING" id="109264.A0A1F8A609"/>
<dbReference type="AlphaFoldDB" id="A0A1F8A609"/>
<dbReference type="GeneID" id="34448414"/>
<evidence type="ECO:0000313" key="3">
    <source>
        <dbReference type="Proteomes" id="UP000179179"/>
    </source>
</evidence>
<reference evidence="2 3" key="1">
    <citation type="journal article" date="2016" name="Genome Biol. Evol.">
        <title>Draft genome sequence of an aflatoxigenic Aspergillus species, A. bombycis.</title>
        <authorList>
            <person name="Moore G.G."/>
            <person name="Mack B.M."/>
            <person name="Beltz S.B."/>
            <person name="Gilbert M.K."/>
        </authorList>
    </citation>
    <scope>NUCLEOTIDE SEQUENCE [LARGE SCALE GENOMIC DNA]</scope>
    <source>
        <strain evidence="3">NRRL 26010</strain>
    </source>
</reference>
<protein>
    <recommendedName>
        <fullName evidence="4">Geranylgeranyl pyrophosphate synthetase</fullName>
    </recommendedName>
</protein>
<sequence length="414" mass="47292">MQSPRARYRRSRGGGVERNGPWRRPEGTQPPSPRLGPVLASIEHNDLDLSEDNWKITDVRDIASYNWLNRKTATVMIPGKPPAWTPLPKPTKLKEDAGQYFRDQNAARYPSHPFQPAIEAVFEQYPDFPAAKVDIVGCGSTLGNLLRFARNIDKRFRFVVQCVGKTVFLIRRENSPTQTIADVRGYGHTFPETYTTWDPDVQGSESHQRIIQYSLGGLNCLVRFEGDGYHPDLIDQKALGEDVRKRRPTDKAEETIDQLLCAFNDASVSSYRSSGKALTKETGGGYIPQAAIFDLKTRSIRRKEQDFLWEEMPRLWIAQIPNMVLAFHRSGTFEEIHKIDARETAKKWETEEEHNLRRFVALLKMVVAFARGQPDGRLEVFHDEGSPILDLREVGDNFNNALPEEVEDRWILNS</sequence>